<proteinExistence type="predicted"/>
<evidence type="ECO:0000313" key="4">
    <source>
        <dbReference type="Proteomes" id="UP000735302"/>
    </source>
</evidence>
<accession>A0AAV4CSG2</accession>
<dbReference type="InterPro" id="IPR042099">
    <property type="entry name" value="ANL_N_sf"/>
</dbReference>
<dbReference type="Gene3D" id="3.30.300.30">
    <property type="match status" value="1"/>
</dbReference>
<feature type="domain" description="AMP-dependent synthetase/ligase" evidence="1">
    <location>
        <begin position="9"/>
        <end position="395"/>
    </location>
</feature>
<organism evidence="3 4">
    <name type="scientific">Plakobranchus ocellatus</name>
    <dbReference type="NCBI Taxonomy" id="259542"/>
    <lineage>
        <taxon>Eukaryota</taxon>
        <taxon>Metazoa</taxon>
        <taxon>Spiralia</taxon>
        <taxon>Lophotrochozoa</taxon>
        <taxon>Mollusca</taxon>
        <taxon>Gastropoda</taxon>
        <taxon>Heterobranchia</taxon>
        <taxon>Euthyneura</taxon>
        <taxon>Panpulmonata</taxon>
        <taxon>Sacoglossa</taxon>
        <taxon>Placobranchoidea</taxon>
        <taxon>Plakobranchidae</taxon>
        <taxon>Plakobranchus</taxon>
    </lineage>
</organism>
<dbReference type="InterPro" id="IPR045851">
    <property type="entry name" value="AMP-bd_C_sf"/>
</dbReference>
<protein>
    <submittedName>
        <fullName evidence="3">Acyl-CoA synthetase family member 2, mitochondrial</fullName>
    </submittedName>
</protein>
<gene>
    <name evidence="3" type="ORF">PoB_006132200</name>
</gene>
<dbReference type="EMBL" id="BLXT01006939">
    <property type="protein sequence ID" value="GFO34817.1"/>
    <property type="molecule type" value="Genomic_DNA"/>
</dbReference>
<comment type="caution">
    <text evidence="3">The sequence shown here is derived from an EMBL/GenBank/DDBJ whole genome shotgun (WGS) entry which is preliminary data.</text>
</comment>
<dbReference type="PANTHER" id="PTHR42814:SF3">
    <property type="entry name" value="BETA-N-ACETYLHEXOSAMINIDASE"/>
    <property type="match status" value="1"/>
</dbReference>
<dbReference type="Pfam" id="PF13193">
    <property type="entry name" value="AMP-binding_C"/>
    <property type="match status" value="1"/>
</dbReference>
<dbReference type="InterPro" id="IPR000873">
    <property type="entry name" value="AMP-dep_synth/lig_dom"/>
</dbReference>
<dbReference type="Pfam" id="PF00501">
    <property type="entry name" value="AMP-binding"/>
    <property type="match status" value="1"/>
</dbReference>
<evidence type="ECO:0000313" key="3">
    <source>
        <dbReference type="EMBL" id="GFO34817.1"/>
    </source>
</evidence>
<name>A0AAV4CSG2_9GAST</name>
<feature type="domain" description="AMP-binding enzyme C-terminal" evidence="2">
    <location>
        <begin position="451"/>
        <end position="530"/>
    </location>
</feature>
<sequence length="549" mass="60026">MSLVSEILRKAEEMPEKPAFIFIGADFARTVLTFAEVSCLGRKFAAVLRNKGLGVGDVVCNTLANSPERLITQVGTLMAGAVDMHGQICLADGADFLNSLNDGKAKAVLYDSCEKRGAYDILKGRVNMECSNKQDNIKVSCSDVPSLQLMIPCVLNGKGSGKSLLEQLKHQNESLVVDNGPSFESTLMCTSGSTGLFKLASFSGQYPVDWGHHFAQVLGVTRESIYSNDRPLGWLGGYPSITFAVGCTRVIIDASVPRSENYARFYWDVIQREKCTVAYTVNLLFYGLIEETSGNLQRERRLLKSVGVGSGPINKRILQAIGTVSESVVTVYASTEAAVMATCRLTSPNEEFDDFVCGWPTPGSQLKVVDNLMHELPVGHIGEILVKSSLLCSGYINNTKANADTFLSDGWVRLGDRGFFNSKGQISVVGRDKNVIMRGAFVVYPEQLEFRIERCPGVAATAITGVPDAKRYEEICALLVRQPDVEAVTEEQVRQFCSKHLFLNDDNVEFNPLPKYYKFVDALPVLASGKLDRAACKRLAAKLVCVGED</sequence>
<dbReference type="CDD" id="cd04433">
    <property type="entry name" value="AFD_class_I"/>
    <property type="match status" value="1"/>
</dbReference>
<evidence type="ECO:0000259" key="2">
    <source>
        <dbReference type="Pfam" id="PF13193"/>
    </source>
</evidence>
<dbReference type="InterPro" id="IPR025110">
    <property type="entry name" value="AMP-bd_C"/>
</dbReference>
<evidence type="ECO:0000259" key="1">
    <source>
        <dbReference type="Pfam" id="PF00501"/>
    </source>
</evidence>
<dbReference type="SUPFAM" id="SSF56801">
    <property type="entry name" value="Acetyl-CoA synthetase-like"/>
    <property type="match status" value="1"/>
</dbReference>
<dbReference type="Gene3D" id="3.40.50.12780">
    <property type="entry name" value="N-terminal domain of ligase-like"/>
    <property type="match status" value="1"/>
</dbReference>
<dbReference type="Proteomes" id="UP000735302">
    <property type="component" value="Unassembled WGS sequence"/>
</dbReference>
<dbReference type="AlphaFoldDB" id="A0AAV4CSG2"/>
<reference evidence="3 4" key="1">
    <citation type="journal article" date="2021" name="Elife">
        <title>Chloroplast acquisition without the gene transfer in kleptoplastic sea slugs, Plakobranchus ocellatus.</title>
        <authorList>
            <person name="Maeda T."/>
            <person name="Takahashi S."/>
            <person name="Yoshida T."/>
            <person name="Shimamura S."/>
            <person name="Takaki Y."/>
            <person name="Nagai Y."/>
            <person name="Toyoda A."/>
            <person name="Suzuki Y."/>
            <person name="Arimoto A."/>
            <person name="Ishii H."/>
            <person name="Satoh N."/>
            <person name="Nishiyama T."/>
            <person name="Hasebe M."/>
            <person name="Maruyama T."/>
            <person name="Minagawa J."/>
            <person name="Obokata J."/>
            <person name="Shigenobu S."/>
        </authorList>
    </citation>
    <scope>NUCLEOTIDE SEQUENCE [LARGE SCALE GENOMIC DNA]</scope>
</reference>
<keyword evidence="4" id="KW-1185">Reference proteome</keyword>
<dbReference type="PANTHER" id="PTHR42814">
    <property type="entry name" value="AMP-BINDING DOMAIN-CONTAINING PROTEIN"/>
    <property type="match status" value="1"/>
</dbReference>